<dbReference type="Pfam" id="PF24675">
    <property type="entry name" value="NpmA"/>
    <property type="match status" value="1"/>
</dbReference>
<dbReference type="GO" id="GO:0008168">
    <property type="term" value="F:methyltransferase activity"/>
    <property type="evidence" value="ECO:0007669"/>
    <property type="project" value="UniProtKB-KW"/>
</dbReference>
<dbReference type="SUPFAM" id="SSF53335">
    <property type="entry name" value="S-adenosyl-L-methionine-dependent methyltransferases"/>
    <property type="match status" value="1"/>
</dbReference>
<dbReference type="CDD" id="cd02440">
    <property type="entry name" value="AdoMet_MTases"/>
    <property type="match status" value="1"/>
</dbReference>
<keyword evidence="1" id="KW-0808">Transferase</keyword>
<dbReference type="Gene3D" id="3.40.50.150">
    <property type="entry name" value="Vaccinia Virus protein VP39"/>
    <property type="match status" value="1"/>
</dbReference>
<dbReference type="GO" id="GO:0032259">
    <property type="term" value="P:methylation"/>
    <property type="evidence" value="ECO:0007669"/>
    <property type="project" value="UniProtKB-KW"/>
</dbReference>
<dbReference type="Proteomes" id="UP000590542">
    <property type="component" value="Unassembled WGS sequence"/>
</dbReference>
<proteinExistence type="predicted"/>
<organism evidence="1 2">
    <name type="scientific">candidate division WWE3 bacterium</name>
    <dbReference type="NCBI Taxonomy" id="2053526"/>
    <lineage>
        <taxon>Bacteria</taxon>
        <taxon>Katanobacteria</taxon>
    </lineage>
</organism>
<accession>A0A7X9E6T8</accession>
<keyword evidence="1" id="KW-0489">Methyltransferase</keyword>
<evidence type="ECO:0000313" key="1">
    <source>
        <dbReference type="EMBL" id="NMB91331.1"/>
    </source>
</evidence>
<name>A0A7X9E6T8_UNCKA</name>
<gene>
    <name evidence="1" type="ORF">GYA37_00615</name>
</gene>
<dbReference type="InterPro" id="IPR029063">
    <property type="entry name" value="SAM-dependent_MTases_sf"/>
</dbReference>
<comment type="caution">
    <text evidence="1">The sequence shown here is derived from an EMBL/GenBank/DDBJ whole genome shotgun (WGS) entry which is preliminary data.</text>
</comment>
<reference evidence="1 2" key="1">
    <citation type="journal article" date="2020" name="Biotechnol. Biofuels">
        <title>New insights from the biogas microbiome by comprehensive genome-resolved metagenomics of nearly 1600 species originating from multiple anaerobic digesters.</title>
        <authorList>
            <person name="Campanaro S."/>
            <person name="Treu L."/>
            <person name="Rodriguez-R L.M."/>
            <person name="Kovalovszki A."/>
            <person name="Ziels R.M."/>
            <person name="Maus I."/>
            <person name="Zhu X."/>
            <person name="Kougias P.G."/>
            <person name="Basile A."/>
            <person name="Luo G."/>
            <person name="Schluter A."/>
            <person name="Konstantinidis K.T."/>
            <person name="Angelidaki I."/>
        </authorList>
    </citation>
    <scope>NUCLEOTIDE SEQUENCE [LARGE SCALE GENOMIC DNA]</scope>
    <source>
        <strain evidence="1">AS27yjCOA_202</strain>
    </source>
</reference>
<evidence type="ECO:0000313" key="2">
    <source>
        <dbReference type="Proteomes" id="UP000590542"/>
    </source>
</evidence>
<dbReference type="AlphaFoldDB" id="A0A7X9E6T8"/>
<protein>
    <submittedName>
        <fullName evidence="1">Class I SAM-dependent methyltransferase</fullName>
    </submittedName>
</protein>
<dbReference type="EMBL" id="JAAZNV010000006">
    <property type="protein sequence ID" value="NMB91331.1"/>
    <property type="molecule type" value="Genomic_DNA"/>
</dbReference>
<sequence>MRLVVGNKQKELTNEELNKIISTYSSVVVDIGTGDGRFVYKNGLINCNVLYIGVDPSEKQLRVYSKKALRRKVNNVLFIVGSMEQMPIIANNSVDKIYITLPWGTLLESIVKPKKDFVLKIFNLLKKDGKLITTFGYTPELEPSESKRLNLPPMEEELVIKTIIPSFESYGFTLDDYKKLSKKDLRDTETTWAKRLRFGKDRKIYCVSFWKKL</sequence>
<dbReference type="InterPro" id="IPR056262">
    <property type="entry name" value="NpmA"/>
</dbReference>